<protein>
    <submittedName>
        <fullName evidence="9">FAD-dependent oxidoreductase</fullName>
    </submittedName>
</protein>
<dbReference type="Pfam" id="PF02852">
    <property type="entry name" value="Pyr_redox_dim"/>
    <property type="match status" value="1"/>
</dbReference>
<evidence type="ECO:0000313" key="10">
    <source>
        <dbReference type="Proteomes" id="UP001369736"/>
    </source>
</evidence>
<keyword evidence="3" id="KW-0285">Flavoprotein</keyword>
<keyword evidence="5" id="KW-0560">Oxidoreductase</keyword>
<dbReference type="InterPro" id="IPR036188">
    <property type="entry name" value="FAD/NAD-bd_sf"/>
</dbReference>
<dbReference type="InterPro" id="IPR023753">
    <property type="entry name" value="FAD/NAD-binding_dom"/>
</dbReference>
<keyword evidence="6" id="KW-0676">Redox-active center</keyword>
<dbReference type="InterPro" id="IPR004099">
    <property type="entry name" value="Pyr_nucl-diS_OxRdtase_dimer"/>
</dbReference>
<evidence type="ECO:0000256" key="1">
    <source>
        <dbReference type="ARBA" id="ARBA00001974"/>
    </source>
</evidence>
<gene>
    <name evidence="9" type="ORF">WCD58_22385</name>
</gene>
<dbReference type="EMBL" id="JBBEGM010000010">
    <property type="protein sequence ID" value="MEJ2863922.1"/>
    <property type="molecule type" value="Genomic_DNA"/>
</dbReference>
<sequence>MPHKTVIIGGGAAGLGSAGGVKAADPDAEVVVYTEFEDVAYSPCGIPYVHGQEIPDFERLFLATKEQYVSVGIDVHYETTATGIDTAARTVQVAGEGAVGYDTLIVATGFEYADPGVPGGDLEGLYYVKNIRAAMEWDKVLDSVKRAVVVHATPLGVEMTTSLAHRGIETHLIDPNPWPLADMADADIMAPVEESWRELGVVAHFNTTLKGFVGQGHVSAVATSEGELPCDLVVVATHKTPNARLAAAAGLKIGSTGGIIVDERMATSVPGVYAAGDAVEVPHGLTRVPLQGLTGSHAYAQGKTAGTNAGGGTRAYKAVYVPWGTPAGKWVIGGASFGETTATALGIPYVLGQAQGISRARYYPGVKPVKVKLLAEPGSLRLIGAQMVGQEGIKERADFLAMAVKHGFTFHDLSTMENVYSPAIGALNEPIVVAATNGLEELRKAGKL</sequence>
<dbReference type="Gene3D" id="3.50.50.60">
    <property type="entry name" value="FAD/NAD(P)-binding domain"/>
    <property type="match status" value="2"/>
</dbReference>
<comment type="caution">
    <text evidence="9">The sequence shown here is derived from an EMBL/GenBank/DDBJ whole genome shotgun (WGS) entry which is preliminary data.</text>
</comment>
<dbReference type="InterPro" id="IPR050260">
    <property type="entry name" value="FAD-bd_OxRdtase"/>
</dbReference>
<feature type="domain" description="FAD/NAD(P)-binding" evidence="8">
    <location>
        <begin position="4"/>
        <end position="280"/>
    </location>
</feature>
<keyword evidence="10" id="KW-1185">Reference proteome</keyword>
<dbReference type="Pfam" id="PF07992">
    <property type="entry name" value="Pyr_redox_2"/>
    <property type="match status" value="1"/>
</dbReference>
<dbReference type="PANTHER" id="PTHR43429">
    <property type="entry name" value="PYRIDINE NUCLEOTIDE-DISULFIDE OXIDOREDUCTASE DOMAIN-CONTAINING"/>
    <property type="match status" value="1"/>
</dbReference>
<organism evidence="9 10">
    <name type="scientific">Actinomycetospora flava</name>
    <dbReference type="NCBI Taxonomy" id="3129232"/>
    <lineage>
        <taxon>Bacteria</taxon>
        <taxon>Bacillati</taxon>
        <taxon>Actinomycetota</taxon>
        <taxon>Actinomycetes</taxon>
        <taxon>Pseudonocardiales</taxon>
        <taxon>Pseudonocardiaceae</taxon>
        <taxon>Actinomycetospora</taxon>
    </lineage>
</organism>
<evidence type="ECO:0000259" key="7">
    <source>
        <dbReference type="Pfam" id="PF02852"/>
    </source>
</evidence>
<evidence type="ECO:0000256" key="2">
    <source>
        <dbReference type="ARBA" id="ARBA00009130"/>
    </source>
</evidence>
<feature type="domain" description="Pyridine nucleotide-disulphide oxidoreductase dimerisation" evidence="7">
    <location>
        <begin position="339"/>
        <end position="414"/>
    </location>
</feature>
<dbReference type="PANTHER" id="PTHR43429:SF1">
    <property type="entry name" value="NAD(P)H SULFUR OXIDOREDUCTASE (COA-DEPENDENT)"/>
    <property type="match status" value="1"/>
</dbReference>
<comment type="cofactor">
    <cofactor evidence="1">
        <name>FAD</name>
        <dbReference type="ChEBI" id="CHEBI:57692"/>
    </cofactor>
</comment>
<proteinExistence type="inferred from homology"/>
<dbReference type="SUPFAM" id="SSF51905">
    <property type="entry name" value="FAD/NAD(P)-binding domain"/>
    <property type="match status" value="1"/>
</dbReference>
<evidence type="ECO:0000256" key="4">
    <source>
        <dbReference type="ARBA" id="ARBA00022827"/>
    </source>
</evidence>
<evidence type="ECO:0000256" key="6">
    <source>
        <dbReference type="ARBA" id="ARBA00023284"/>
    </source>
</evidence>
<comment type="similarity">
    <text evidence="2">Belongs to the class-III pyridine nucleotide-disulfide oxidoreductase family.</text>
</comment>
<dbReference type="PRINTS" id="PR00469">
    <property type="entry name" value="PNDRDTASEII"/>
</dbReference>
<evidence type="ECO:0000313" key="9">
    <source>
        <dbReference type="EMBL" id="MEJ2863922.1"/>
    </source>
</evidence>
<evidence type="ECO:0000256" key="3">
    <source>
        <dbReference type="ARBA" id="ARBA00022630"/>
    </source>
</evidence>
<accession>A0ABU8MA40</accession>
<dbReference type="InterPro" id="IPR016156">
    <property type="entry name" value="FAD/NAD-linked_Rdtase_dimer_sf"/>
</dbReference>
<reference evidence="9 10" key="1">
    <citation type="submission" date="2024-03" db="EMBL/GenBank/DDBJ databases">
        <title>Actinomycetospora sp. OC33-EN07, a novel actinomycete isolated from wild orchid (Aerides multiflora).</title>
        <authorList>
            <person name="Suriyachadkun C."/>
        </authorList>
    </citation>
    <scope>NUCLEOTIDE SEQUENCE [LARGE SCALE GENOMIC DNA]</scope>
    <source>
        <strain evidence="9 10">OC33-EN07</strain>
    </source>
</reference>
<dbReference type="RefSeq" id="WP_337705292.1">
    <property type="nucleotide sequence ID" value="NZ_JBBEGM010000010.1"/>
</dbReference>
<evidence type="ECO:0000259" key="8">
    <source>
        <dbReference type="Pfam" id="PF07992"/>
    </source>
</evidence>
<dbReference type="PRINTS" id="PR00368">
    <property type="entry name" value="FADPNR"/>
</dbReference>
<name>A0ABU8MA40_9PSEU</name>
<dbReference type="SUPFAM" id="SSF55424">
    <property type="entry name" value="FAD/NAD-linked reductases, dimerisation (C-terminal) domain"/>
    <property type="match status" value="1"/>
</dbReference>
<dbReference type="Proteomes" id="UP001369736">
    <property type="component" value="Unassembled WGS sequence"/>
</dbReference>
<evidence type="ECO:0000256" key="5">
    <source>
        <dbReference type="ARBA" id="ARBA00023002"/>
    </source>
</evidence>
<keyword evidence="4" id="KW-0274">FAD</keyword>